<dbReference type="InterPro" id="IPR036871">
    <property type="entry name" value="PX_dom_sf"/>
</dbReference>
<dbReference type="EMBL" id="ML004898">
    <property type="protein sequence ID" value="RKP28427.1"/>
    <property type="molecule type" value="Genomic_DNA"/>
</dbReference>
<feature type="compositionally biased region" description="Acidic residues" evidence="8">
    <location>
        <begin position="1"/>
        <end position="12"/>
    </location>
</feature>
<evidence type="ECO:0000256" key="8">
    <source>
        <dbReference type="SAM" id="MobiDB-lite"/>
    </source>
</evidence>
<keyword evidence="4" id="KW-0967">Endosome</keyword>
<feature type="domain" description="PX" evidence="9">
    <location>
        <begin position="74"/>
        <end position="200"/>
    </location>
</feature>
<dbReference type="InterPro" id="IPR001683">
    <property type="entry name" value="PX_dom"/>
</dbReference>
<dbReference type="SMART" id="SM00312">
    <property type="entry name" value="PX"/>
    <property type="match status" value="1"/>
</dbReference>
<dbReference type="GO" id="GO:0035091">
    <property type="term" value="F:phosphatidylinositol binding"/>
    <property type="evidence" value="ECO:0007669"/>
    <property type="project" value="InterPro"/>
</dbReference>
<evidence type="ECO:0000259" key="9">
    <source>
        <dbReference type="PROSITE" id="PS50195"/>
    </source>
</evidence>
<proteinExistence type="inferred from homology"/>
<sequence>MDESDVFTELEQDNNPLLHQPTPPCAANISPTANTRTTSPSGQALLDSFVDYSSTAIVNRSLGISQKIRKMMSLPALLTIDVVLTEKLPGTKVVVYLIELSAKKLGEPVVVKRRYLEFKSLRDTLVKLFPSTVVPPIPEKHSLLTYLINSIDTSREVSVVEVRRRQFAKFLRDVVFGKSSAQLKECPLFLKFLDPEYEFAWENAVREPPASLLPQNLLLANPNNPTDQNGLYFLMPRIAGFDINAPDNLPALRKINDDLHKVYGDIVLCKSKEPRASELRIMTQDFTNIPVELINFEANFHQNIHVLSDMHTLNSRNVRTLQQMVSVLIDLGANLNNFSLQIHELISLDNNQLSTTVEKFGSTVDSSFLNFEHFLYSHVTTSWEEPLTQFIQYYFSALQLIKFYKYKLLQYKILYKLKFSKVQELASYAYNQQSIKRLKDLDIDSPSIQMAIRRIESKLKLKGTQSKSWYGLFGGNKSSYPSVLDEDSAEDRARKVKSVGDESTGTAEKNIPYRIEQIEEELEKLDDLINLFNVDLSKLTASLEINLQEYMDKMERKWLAAMLALVRAGTQLFAENLVCWTEFR</sequence>
<gene>
    <name evidence="10" type="ORF">METBISCDRAFT_3685</name>
</gene>
<evidence type="ECO:0000256" key="4">
    <source>
        <dbReference type="ARBA" id="ARBA00022753"/>
    </source>
</evidence>
<evidence type="ECO:0000256" key="1">
    <source>
        <dbReference type="ARBA" id="ARBA00004481"/>
    </source>
</evidence>
<evidence type="ECO:0000313" key="11">
    <source>
        <dbReference type="Proteomes" id="UP000268321"/>
    </source>
</evidence>
<dbReference type="GO" id="GO:0015031">
    <property type="term" value="P:protein transport"/>
    <property type="evidence" value="ECO:0007669"/>
    <property type="project" value="UniProtKB-KW"/>
</dbReference>
<dbReference type="GO" id="GO:0042147">
    <property type="term" value="P:retrograde transport, endosome to Golgi"/>
    <property type="evidence" value="ECO:0007669"/>
    <property type="project" value="InterPro"/>
</dbReference>
<dbReference type="Gene3D" id="3.30.1520.10">
    <property type="entry name" value="Phox-like domain"/>
    <property type="match status" value="1"/>
</dbReference>
<evidence type="ECO:0000313" key="10">
    <source>
        <dbReference type="EMBL" id="RKP28427.1"/>
    </source>
</evidence>
<evidence type="ECO:0000256" key="7">
    <source>
        <dbReference type="ARBA" id="ARBA00023136"/>
    </source>
</evidence>
<dbReference type="Proteomes" id="UP000268321">
    <property type="component" value="Unassembled WGS sequence"/>
</dbReference>
<keyword evidence="5" id="KW-0653">Protein transport</keyword>
<evidence type="ECO:0000256" key="2">
    <source>
        <dbReference type="ARBA" id="ARBA00010883"/>
    </source>
</evidence>
<comment type="subcellular location">
    <subcellularLocation>
        <location evidence="1">Endosome membrane</location>
        <topology evidence="1">Peripheral membrane protein</topology>
    </subcellularLocation>
</comment>
<protein>
    <recommendedName>
        <fullName evidence="9">PX domain-containing protein</fullName>
    </recommendedName>
</protein>
<dbReference type="PROSITE" id="PS50195">
    <property type="entry name" value="PX"/>
    <property type="match status" value="1"/>
</dbReference>
<dbReference type="GO" id="GO:0010008">
    <property type="term" value="C:endosome membrane"/>
    <property type="evidence" value="ECO:0007669"/>
    <property type="project" value="UniProtKB-SubCell"/>
</dbReference>
<name>A0A4P9Z6Z4_9ASCO</name>
<evidence type="ECO:0000256" key="6">
    <source>
        <dbReference type="ARBA" id="ARBA00023121"/>
    </source>
</evidence>
<dbReference type="InterPro" id="IPR044106">
    <property type="entry name" value="PX_Snx41/Atg20"/>
</dbReference>
<dbReference type="GO" id="GO:0005829">
    <property type="term" value="C:cytosol"/>
    <property type="evidence" value="ECO:0007669"/>
    <property type="project" value="GOC"/>
</dbReference>
<dbReference type="OrthoDB" id="289314at2759"/>
<keyword evidence="7" id="KW-0472">Membrane</keyword>
<dbReference type="PANTHER" id="PTHR46979">
    <property type="entry name" value="SORTING NEXIN-41"/>
    <property type="match status" value="1"/>
</dbReference>
<feature type="region of interest" description="Disordered" evidence="8">
    <location>
        <begin position="1"/>
        <end position="24"/>
    </location>
</feature>
<keyword evidence="3" id="KW-0813">Transport</keyword>
<evidence type="ECO:0000256" key="3">
    <source>
        <dbReference type="ARBA" id="ARBA00022448"/>
    </source>
</evidence>
<organism evidence="10 11">
    <name type="scientific">Metschnikowia bicuspidata</name>
    <dbReference type="NCBI Taxonomy" id="27322"/>
    <lineage>
        <taxon>Eukaryota</taxon>
        <taxon>Fungi</taxon>
        <taxon>Dikarya</taxon>
        <taxon>Ascomycota</taxon>
        <taxon>Saccharomycotina</taxon>
        <taxon>Pichiomycetes</taxon>
        <taxon>Metschnikowiaceae</taxon>
        <taxon>Metschnikowia</taxon>
    </lineage>
</organism>
<dbReference type="Pfam" id="PF00787">
    <property type="entry name" value="PX"/>
    <property type="match status" value="1"/>
</dbReference>
<dbReference type="AlphaFoldDB" id="A0A4P9Z6Z4"/>
<feature type="non-terminal residue" evidence="10">
    <location>
        <position position="584"/>
    </location>
</feature>
<comment type="similarity">
    <text evidence="2">Belongs to the sorting nexin family.</text>
</comment>
<evidence type="ECO:0000256" key="5">
    <source>
        <dbReference type="ARBA" id="ARBA00022927"/>
    </source>
</evidence>
<dbReference type="InterPro" id="IPR051079">
    <property type="entry name" value="Sorting_Nexin_Autophagy"/>
</dbReference>
<accession>A0A4P9Z6Z4</accession>
<dbReference type="SUPFAM" id="SSF64268">
    <property type="entry name" value="PX domain"/>
    <property type="match status" value="1"/>
</dbReference>
<dbReference type="PANTHER" id="PTHR46979:SF2">
    <property type="entry name" value="SORTING NEXIN-41"/>
    <property type="match status" value="1"/>
</dbReference>
<keyword evidence="11" id="KW-1185">Reference proteome</keyword>
<keyword evidence="6" id="KW-0446">Lipid-binding</keyword>
<dbReference type="CDD" id="cd06867">
    <property type="entry name" value="PX_SNX41_42"/>
    <property type="match status" value="1"/>
</dbReference>
<reference evidence="11" key="1">
    <citation type="journal article" date="2018" name="Nat. Microbiol.">
        <title>Leveraging single-cell genomics to expand the fungal tree of life.</title>
        <authorList>
            <person name="Ahrendt S.R."/>
            <person name="Quandt C.A."/>
            <person name="Ciobanu D."/>
            <person name="Clum A."/>
            <person name="Salamov A."/>
            <person name="Andreopoulos B."/>
            <person name="Cheng J.F."/>
            <person name="Woyke T."/>
            <person name="Pelin A."/>
            <person name="Henrissat B."/>
            <person name="Reynolds N.K."/>
            <person name="Benny G.L."/>
            <person name="Smith M.E."/>
            <person name="James T.Y."/>
            <person name="Grigoriev I.V."/>
        </authorList>
    </citation>
    <scope>NUCLEOTIDE SEQUENCE [LARGE SCALE GENOMIC DNA]</scope>
    <source>
        <strain evidence="11">Baker2002</strain>
    </source>
</reference>